<name>B0XS42_ASPFC</name>
<dbReference type="AlphaFoldDB" id="B0XS42"/>
<sequence length="147" mass="16628">MKFGWRKGLWMSQRSLLILSVMLSFNQVEPFSLRDTTPARPFSPAPGIGLPSYVVWGREMPEVPVPCDGRRRMTAGVVDGCIAVAARRREVGEGRQQVEVISKTSAERNCSETSKLEERRWRVKRGFEARTLNAWKPGSPLIEVPEE</sequence>
<feature type="signal peptide" evidence="1">
    <location>
        <begin position="1"/>
        <end position="30"/>
    </location>
</feature>
<dbReference type="EMBL" id="DS499595">
    <property type="protein sequence ID" value="EDP54528.1"/>
    <property type="molecule type" value="Genomic_DNA"/>
</dbReference>
<organism evidence="2 3">
    <name type="scientific">Aspergillus fumigatus (strain CBS 144.89 / FGSC A1163 / CEA10)</name>
    <name type="common">Neosartorya fumigata</name>
    <dbReference type="NCBI Taxonomy" id="451804"/>
    <lineage>
        <taxon>Eukaryota</taxon>
        <taxon>Fungi</taxon>
        <taxon>Dikarya</taxon>
        <taxon>Ascomycota</taxon>
        <taxon>Pezizomycotina</taxon>
        <taxon>Eurotiomycetes</taxon>
        <taxon>Eurotiomycetidae</taxon>
        <taxon>Eurotiales</taxon>
        <taxon>Aspergillaceae</taxon>
        <taxon>Aspergillus</taxon>
        <taxon>Aspergillus subgen. Fumigati</taxon>
    </lineage>
</organism>
<reference evidence="2 3" key="1">
    <citation type="journal article" date="2008" name="PLoS Genet.">
        <title>Genomic islands in the pathogenic filamentous fungus Aspergillus fumigatus.</title>
        <authorList>
            <person name="Fedorova N.D."/>
            <person name="Khaldi N."/>
            <person name="Joardar V.S."/>
            <person name="Maiti R."/>
            <person name="Amedeo P."/>
            <person name="Anderson M.J."/>
            <person name="Crabtree J."/>
            <person name="Silva J.C."/>
            <person name="Badger J.H."/>
            <person name="Albarraq A."/>
            <person name="Angiuoli S."/>
            <person name="Bussey H."/>
            <person name="Bowyer P."/>
            <person name="Cotty P.J."/>
            <person name="Dyer P.S."/>
            <person name="Egan A."/>
            <person name="Galens K."/>
            <person name="Fraser-Liggett C.M."/>
            <person name="Haas B.J."/>
            <person name="Inman J.M."/>
            <person name="Kent R."/>
            <person name="Lemieux S."/>
            <person name="Malavazi I."/>
            <person name="Orvis J."/>
            <person name="Roemer T."/>
            <person name="Ronning C.M."/>
            <person name="Sundaram J.P."/>
            <person name="Sutton G."/>
            <person name="Turner G."/>
            <person name="Venter J.C."/>
            <person name="White O.R."/>
            <person name="Whitty B.R."/>
            <person name="Youngman P."/>
            <person name="Wolfe K.H."/>
            <person name="Goldman G.H."/>
            <person name="Wortman J.R."/>
            <person name="Jiang B."/>
            <person name="Denning D.W."/>
            <person name="Nierman W.C."/>
        </authorList>
    </citation>
    <scope>NUCLEOTIDE SEQUENCE [LARGE SCALE GENOMIC DNA]</scope>
    <source>
        <strain evidence="3">CBS 144.89 / FGSC A1163 / CEA10</strain>
    </source>
</reference>
<feature type="chain" id="PRO_5002757828" evidence="1">
    <location>
        <begin position="31"/>
        <end position="147"/>
    </location>
</feature>
<evidence type="ECO:0000256" key="1">
    <source>
        <dbReference type="SAM" id="SignalP"/>
    </source>
</evidence>
<evidence type="ECO:0000313" key="2">
    <source>
        <dbReference type="EMBL" id="EDP54528.1"/>
    </source>
</evidence>
<evidence type="ECO:0000313" key="3">
    <source>
        <dbReference type="Proteomes" id="UP000001699"/>
    </source>
</evidence>
<protein>
    <submittedName>
        <fullName evidence="2">Uncharacterized protein</fullName>
    </submittedName>
</protein>
<accession>B0XS42</accession>
<dbReference type="HOGENOM" id="CLU_1767639_0_0_1"/>
<dbReference type="Proteomes" id="UP000001699">
    <property type="component" value="Unassembled WGS sequence"/>
</dbReference>
<dbReference type="VEuPathDB" id="FungiDB:AFUB_025860"/>
<keyword evidence="1" id="KW-0732">Signal</keyword>
<proteinExistence type="predicted"/>
<keyword evidence="3" id="KW-1185">Reference proteome</keyword>
<gene>
    <name evidence="2" type="ORF">AFUB_025860</name>
</gene>